<dbReference type="InterPro" id="IPR004354">
    <property type="entry name" value="Meiotic_Rec114"/>
</dbReference>
<feature type="region of interest" description="Disordered" evidence="1">
    <location>
        <begin position="162"/>
        <end position="243"/>
    </location>
</feature>
<feature type="compositionally biased region" description="Polar residues" evidence="1">
    <location>
        <begin position="170"/>
        <end position="186"/>
    </location>
</feature>
<sequence length="692" mass="74374">MPSQGSQQLSSSPLCLSLLKFSYATVSNESIAPIPWIHLSSKNSLFAVFETSPVQLEDGRVEARQKFKVLRDPEIMEELDLNALSAGAQRAMAQVPNIISPQVPEVTVIVKVPMIAIKYPMQNGQIRRFQIRFTTNEDYYEAMKMLSRADIPTVEAGSFPIQRPQAAPQHPSSNFLTPSDSASQIGMPTEGPISYTNGQPDRVPAAPSNYSTSLCRVQPASAAQSSMAPPSYLPVGTDSNKYRQPLQPSRVAQWPNGQLPNETVGTRSNISLSTGTTLVSAANQSGAFGMATRYSNRATTPKPHTPGFAGQDLGPDPPQQSVTSPVIDEHVGLVLPPKRQLPFRKVSNTATHDRQETEIDGPREVGNDEAESVTSTVAKGKRKRGATQKTSKPPAAKKPRATTRPKKANASLAKDDTPVPTVEELLQQRDDHLQRRTRHRGGGISGAQESQAQVKNAQLMEIPESDAYSPIQPAGGGVASASPSLGDAGVTRRITRSTSKSLACIPSDRRQDETYGDVVDKGLPCTPADQIVIPLTPACPAAATNKLPIALPASPPPCRPETASKPARSNQARTSRSFTCADPTQSSAAAQVAHAASSSSDIGTLGHAQACLESDPQFAQGKQRLQMWSDLPPATKVPALRSYFCRLIMDPNFTDLCKSLSSFWEKEILDRRIEQPSGLEDGGRGRDTASNV</sequence>
<dbReference type="eggNOG" id="ENOG502SBD0">
    <property type="taxonomic scope" value="Eukaryota"/>
</dbReference>
<feature type="compositionally biased region" description="Polar residues" evidence="1">
    <location>
        <begin position="255"/>
        <end position="268"/>
    </location>
</feature>
<reference evidence="2 3" key="1">
    <citation type="submission" date="2013-03" db="EMBL/GenBank/DDBJ databases">
        <title>The Genome Sequence of Capronia epimyces CBS 606.96.</title>
        <authorList>
            <consortium name="The Broad Institute Genomics Platform"/>
            <person name="Cuomo C."/>
            <person name="de Hoog S."/>
            <person name="Gorbushina A."/>
            <person name="Walker B."/>
            <person name="Young S.K."/>
            <person name="Zeng Q."/>
            <person name="Gargeya S."/>
            <person name="Fitzgerald M."/>
            <person name="Haas B."/>
            <person name="Abouelleil A."/>
            <person name="Allen A.W."/>
            <person name="Alvarado L."/>
            <person name="Arachchi H.M."/>
            <person name="Berlin A.M."/>
            <person name="Chapman S.B."/>
            <person name="Gainer-Dewar J."/>
            <person name="Goldberg J."/>
            <person name="Griggs A."/>
            <person name="Gujja S."/>
            <person name="Hansen M."/>
            <person name="Howarth C."/>
            <person name="Imamovic A."/>
            <person name="Ireland A."/>
            <person name="Larimer J."/>
            <person name="McCowan C."/>
            <person name="Murphy C."/>
            <person name="Pearson M."/>
            <person name="Poon T.W."/>
            <person name="Priest M."/>
            <person name="Roberts A."/>
            <person name="Saif S."/>
            <person name="Shea T."/>
            <person name="Sisk P."/>
            <person name="Sykes S."/>
            <person name="Wortman J."/>
            <person name="Nusbaum C."/>
            <person name="Birren B."/>
        </authorList>
    </citation>
    <scope>NUCLEOTIDE SEQUENCE [LARGE SCALE GENOMIC DNA]</scope>
    <source>
        <strain evidence="2 3">CBS 606.96</strain>
    </source>
</reference>
<gene>
    <name evidence="2" type="ORF">A1O3_01644</name>
</gene>
<dbReference type="GeneID" id="19165778"/>
<keyword evidence="3" id="KW-1185">Reference proteome</keyword>
<evidence type="ECO:0000313" key="3">
    <source>
        <dbReference type="Proteomes" id="UP000019478"/>
    </source>
</evidence>
<proteinExistence type="predicted"/>
<feature type="compositionally biased region" description="Basic and acidic residues" evidence="1">
    <location>
        <begin position="351"/>
        <end position="366"/>
    </location>
</feature>
<dbReference type="HOGENOM" id="CLU_028413_0_0_1"/>
<name>W9YKK3_9EURO</name>
<feature type="compositionally biased region" description="Polar residues" evidence="1">
    <location>
        <begin position="567"/>
        <end position="583"/>
    </location>
</feature>
<feature type="compositionally biased region" description="Basic residues" evidence="1">
    <location>
        <begin position="395"/>
        <end position="407"/>
    </location>
</feature>
<feature type="region of interest" description="Disordered" evidence="1">
    <location>
        <begin position="553"/>
        <end position="583"/>
    </location>
</feature>
<dbReference type="OrthoDB" id="5360255at2759"/>
<feature type="region of interest" description="Disordered" evidence="1">
    <location>
        <begin position="338"/>
        <end position="416"/>
    </location>
</feature>
<dbReference type="GO" id="GO:0007131">
    <property type="term" value="P:reciprocal meiotic recombination"/>
    <property type="evidence" value="ECO:0007669"/>
    <property type="project" value="InterPro"/>
</dbReference>
<dbReference type="EMBL" id="AMGY01000001">
    <property type="protein sequence ID" value="EXJ93088.1"/>
    <property type="molecule type" value="Genomic_DNA"/>
</dbReference>
<feature type="region of interest" description="Disordered" evidence="1">
    <location>
        <begin position="296"/>
        <end position="324"/>
    </location>
</feature>
<dbReference type="Pfam" id="PF03525">
    <property type="entry name" value="Meiotic_rec114"/>
    <property type="match status" value="1"/>
</dbReference>
<evidence type="ECO:0000256" key="1">
    <source>
        <dbReference type="SAM" id="MobiDB-lite"/>
    </source>
</evidence>
<feature type="region of interest" description="Disordered" evidence="1">
    <location>
        <begin position="249"/>
        <end position="268"/>
    </location>
</feature>
<dbReference type="STRING" id="1182542.W9YKK3"/>
<dbReference type="RefSeq" id="XP_007729978.1">
    <property type="nucleotide sequence ID" value="XM_007731788.1"/>
</dbReference>
<dbReference type="AlphaFoldDB" id="W9YKK3"/>
<comment type="caution">
    <text evidence="2">The sequence shown here is derived from an EMBL/GenBank/DDBJ whole genome shotgun (WGS) entry which is preliminary data.</text>
</comment>
<protein>
    <submittedName>
        <fullName evidence="2">Uncharacterized protein</fullName>
    </submittedName>
</protein>
<organism evidence="2 3">
    <name type="scientific">Capronia epimyces CBS 606.96</name>
    <dbReference type="NCBI Taxonomy" id="1182542"/>
    <lineage>
        <taxon>Eukaryota</taxon>
        <taxon>Fungi</taxon>
        <taxon>Dikarya</taxon>
        <taxon>Ascomycota</taxon>
        <taxon>Pezizomycotina</taxon>
        <taxon>Eurotiomycetes</taxon>
        <taxon>Chaetothyriomycetidae</taxon>
        <taxon>Chaetothyriales</taxon>
        <taxon>Herpotrichiellaceae</taxon>
        <taxon>Capronia</taxon>
    </lineage>
</organism>
<feature type="compositionally biased region" description="Low complexity" evidence="1">
    <location>
        <begin position="218"/>
        <end position="230"/>
    </location>
</feature>
<dbReference type="Proteomes" id="UP000019478">
    <property type="component" value="Unassembled WGS sequence"/>
</dbReference>
<accession>W9YKK3</accession>
<evidence type="ECO:0000313" key="2">
    <source>
        <dbReference type="EMBL" id="EXJ93088.1"/>
    </source>
</evidence>